<evidence type="ECO:0000256" key="4">
    <source>
        <dbReference type="ARBA" id="ARBA00004496"/>
    </source>
</evidence>
<dbReference type="InParanoid" id="A0A263DA21"/>
<evidence type="ECO:0000256" key="1">
    <source>
        <dbReference type="ARBA" id="ARBA00000077"/>
    </source>
</evidence>
<evidence type="ECO:0000313" key="19">
    <source>
        <dbReference type="EMBL" id="OZM74225.1"/>
    </source>
</evidence>
<dbReference type="PANTHER" id="PTHR10954:SF18">
    <property type="entry name" value="RIBONUCLEASE HII"/>
    <property type="match status" value="1"/>
</dbReference>
<comment type="subcellular location">
    <subcellularLocation>
        <location evidence="4 14">Cytoplasm</location>
    </subcellularLocation>
</comment>
<dbReference type="GO" id="GO:0032299">
    <property type="term" value="C:ribonuclease H2 complex"/>
    <property type="evidence" value="ECO:0007669"/>
    <property type="project" value="TreeGrafter"/>
</dbReference>
<dbReference type="PANTHER" id="PTHR10954">
    <property type="entry name" value="RIBONUCLEASE H2 SUBUNIT A"/>
    <property type="match status" value="1"/>
</dbReference>
<feature type="binding site" evidence="14 15">
    <location>
        <position position="44"/>
    </location>
    <ligand>
        <name>a divalent metal cation</name>
        <dbReference type="ChEBI" id="CHEBI:60240"/>
    </ligand>
</feature>
<dbReference type="CDD" id="cd07182">
    <property type="entry name" value="RNase_HII_bacteria_HII_like"/>
    <property type="match status" value="1"/>
</dbReference>
<keyword evidence="11 14" id="KW-0255">Endonuclease</keyword>
<dbReference type="InterPro" id="IPR022898">
    <property type="entry name" value="RNase_HII"/>
</dbReference>
<evidence type="ECO:0000256" key="7">
    <source>
        <dbReference type="ARBA" id="ARBA00019179"/>
    </source>
</evidence>
<dbReference type="GO" id="GO:0005737">
    <property type="term" value="C:cytoplasm"/>
    <property type="evidence" value="ECO:0007669"/>
    <property type="project" value="UniProtKB-SubCell"/>
</dbReference>
<evidence type="ECO:0000259" key="18">
    <source>
        <dbReference type="PROSITE" id="PS51975"/>
    </source>
</evidence>
<dbReference type="EMBL" id="NKYE01000003">
    <property type="protein sequence ID" value="OZM74225.1"/>
    <property type="molecule type" value="Genomic_DNA"/>
</dbReference>
<evidence type="ECO:0000256" key="17">
    <source>
        <dbReference type="SAM" id="MobiDB-lite"/>
    </source>
</evidence>
<comment type="function">
    <text evidence="3 14 16">Endonuclease that specifically degrades the RNA of RNA-DNA hybrids.</text>
</comment>
<feature type="region of interest" description="Disordered" evidence="17">
    <location>
        <begin position="251"/>
        <end position="277"/>
    </location>
</feature>
<dbReference type="InterPro" id="IPR036397">
    <property type="entry name" value="RNaseH_sf"/>
</dbReference>
<keyword evidence="13 14" id="KW-0464">Manganese</keyword>
<dbReference type="AlphaFoldDB" id="A0A263DA21"/>
<reference evidence="19 20" key="1">
    <citation type="submission" date="2017-07" db="EMBL/GenBank/DDBJ databases">
        <title>Amycolatopsis antarcticus sp. nov., isolated from the surface of an Antarcticus brown macroalga.</title>
        <authorList>
            <person name="Wang J."/>
            <person name="Leiva S."/>
            <person name="Huang J."/>
            <person name="Huang Y."/>
        </authorList>
    </citation>
    <scope>NUCLEOTIDE SEQUENCE [LARGE SCALE GENOMIC DNA]</scope>
    <source>
        <strain evidence="19 20">AU-G6</strain>
    </source>
</reference>
<dbReference type="OrthoDB" id="9803420at2"/>
<evidence type="ECO:0000256" key="3">
    <source>
        <dbReference type="ARBA" id="ARBA00004065"/>
    </source>
</evidence>
<dbReference type="GO" id="GO:0043137">
    <property type="term" value="P:DNA replication, removal of RNA primer"/>
    <property type="evidence" value="ECO:0007669"/>
    <property type="project" value="TreeGrafter"/>
</dbReference>
<evidence type="ECO:0000256" key="11">
    <source>
        <dbReference type="ARBA" id="ARBA00022759"/>
    </source>
</evidence>
<feature type="binding site" evidence="14 15">
    <location>
        <position position="45"/>
    </location>
    <ligand>
        <name>a divalent metal cation</name>
        <dbReference type="ChEBI" id="CHEBI:60240"/>
    </ligand>
</feature>
<keyword evidence="20" id="KW-1185">Reference proteome</keyword>
<gene>
    <name evidence="14" type="primary">rnhB</name>
    <name evidence="19" type="ORF">CFN78_07690</name>
</gene>
<proteinExistence type="inferred from homology"/>
<dbReference type="PROSITE" id="PS51975">
    <property type="entry name" value="RNASE_H_2"/>
    <property type="match status" value="1"/>
</dbReference>
<dbReference type="Proteomes" id="UP000242444">
    <property type="component" value="Unassembled WGS sequence"/>
</dbReference>
<evidence type="ECO:0000256" key="13">
    <source>
        <dbReference type="ARBA" id="ARBA00023211"/>
    </source>
</evidence>
<dbReference type="NCBIfam" id="NF000598">
    <property type="entry name" value="PRK00015.2-2"/>
    <property type="match status" value="1"/>
</dbReference>
<dbReference type="EC" id="3.1.26.4" evidence="6 14"/>
<evidence type="ECO:0000256" key="2">
    <source>
        <dbReference type="ARBA" id="ARBA00001946"/>
    </source>
</evidence>
<dbReference type="FunCoup" id="A0A263DA21">
    <property type="interactions" value="202"/>
</dbReference>
<evidence type="ECO:0000256" key="8">
    <source>
        <dbReference type="ARBA" id="ARBA00022490"/>
    </source>
</evidence>
<dbReference type="GO" id="GO:0004523">
    <property type="term" value="F:RNA-DNA hybrid ribonuclease activity"/>
    <property type="evidence" value="ECO:0007669"/>
    <property type="project" value="UniProtKB-UniRule"/>
</dbReference>
<organism evidence="19 20">
    <name type="scientific">Amycolatopsis antarctica</name>
    <dbReference type="NCBI Taxonomy" id="1854586"/>
    <lineage>
        <taxon>Bacteria</taxon>
        <taxon>Bacillati</taxon>
        <taxon>Actinomycetota</taxon>
        <taxon>Actinomycetes</taxon>
        <taxon>Pseudonocardiales</taxon>
        <taxon>Pseudonocardiaceae</taxon>
        <taxon>Amycolatopsis</taxon>
    </lineage>
</organism>
<evidence type="ECO:0000256" key="10">
    <source>
        <dbReference type="ARBA" id="ARBA00022723"/>
    </source>
</evidence>
<dbReference type="NCBIfam" id="NF000595">
    <property type="entry name" value="PRK00015.1-3"/>
    <property type="match status" value="1"/>
</dbReference>
<dbReference type="InterPro" id="IPR024567">
    <property type="entry name" value="RNase_HII/HIII_dom"/>
</dbReference>
<keyword evidence="12 14" id="KW-0378">Hydrolase</keyword>
<dbReference type="GO" id="GO:0030145">
    <property type="term" value="F:manganese ion binding"/>
    <property type="evidence" value="ECO:0007669"/>
    <property type="project" value="UniProtKB-UniRule"/>
</dbReference>
<comment type="similarity">
    <text evidence="5 14 16">Belongs to the RNase HII family.</text>
</comment>
<protein>
    <recommendedName>
        <fullName evidence="7 14">Ribonuclease HII</fullName>
        <shortName evidence="14">RNase HII</shortName>
        <ecNumber evidence="6 14">3.1.26.4</ecNumber>
    </recommendedName>
</protein>
<dbReference type="Pfam" id="PF01351">
    <property type="entry name" value="RNase_HII"/>
    <property type="match status" value="1"/>
</dbReference>
<feature type="domain" description="RNase H type-2" evidence="18">
    <location>
        <begin position="38"/>
        <end position="229"/>
    </location>
</feature>
<evidence type="ECO:0000256" key="16">
    <source>
        <dbReference type="RuleBase" id="RU003515"/>
    </source>
</evidence>
<comment type="caution">
    <text evidence="19">The sequence shown here is derived from an EMBL/GenBank/DDBJ whole genome shotgun (WGS) entry which is preliminary data.</text>
</comment>
<dbReference type="GO" id="GO:0003723">
    <property type="term" value="F:RNA binding"/>
    <property type="evidence" value="ECO:0007669"/>
    <property type="project" value="UniProtKB-UniRule"/>
</dbReference>
<comment type="cofactor">
    <cofactor evidence="14 15">
        <name>Mn(2+)</name>
        <dbReference type="ChEBI" id="CHEBI:29035"/>
    </cofactor>
    <cofactor evidence="14 15">
        <name>Mg(2+)</name>
        <dbReference type="ChEBI" id="CHEBI:18420"/>
    </cofactor>
    <text evidence="14 15">Manganese or magnesium. Binds 1 divalent metal ion per monomer in the absence of substrate. May bind a second metal ion after substrate binding.</text>
</comment>
<dbReference type="InterPro" id="IPR001352">
    <property type="entry name" value="RNase_HII/HIII"/>
</dbReference>
<dbReference type="Gene3D" id="3.30.420.10">
    <property type="entry name" value="Ribonuclease H-like superfamily/Ribonuclease H"/>
    <property type="match status" value="1"/>
</dbReference>
<keyword evidence="10 14" id="KW-0479">Metal-binding</keyword>
<evidence type="ECO:0000256" key="15">
    <source>
        <dbReference type="PROSITE-ProRule" id="PRU01319"/>
    </source>
</evidence>
<evidence type="ECO:0000256" key="5">
    <source>
        <dbReference type="ARBA" id="ARBA00007383"/>
    </source>
</evidence>
<evidence type="ECO:0000256" key="6">
    <source>
        <dbReference type="ARBA" id="ARBA00012180"/>
    </source>
</evidence>
<sequence length="277" mass="28941">MSSSRGNGRLGSLRPPRALVRGDNPWALQSALDRKGLGPVAGVDEAGRGACAGPLVIAACVLRPGDAARHPELTDSKLLTAAARDRVYDRVLARAVDHTVIIVPPAEVDALGIHVTNVEGMRRAVAGLTTRPGYVLTDGFRVPGLPAPSVPVIKGDRVAACVAAASVLAKVTRDRIMEGLHVEHPVYGFDVHKGYSTTEHGAALTAHGPSAVHRWSYANVALAGIAHGRRPPWRVMLTAAALSGRTVPEGALEDGVGQNERFAGGRQSTTRGGARIT</sequence>
<feature type="binding site" evidence="14 15">
    <location>
        <position position="138"/>
    </location>
    <ligand>
        <name>a divalent metal cation</name>
        <dbReference type="ChEBI" id="CHEBI:60240"/>
    </ligand>
</feature>
<dbReference type="HAMAP" id="MF_00052_B">
    <property type="entry name" value="RNase_HII_B"/>
    <property type="match status" value="1"/>
</dbReference>
<dbReference type="GO" id="GO:0006298">
    <property type="term" value="P:mismatch repair"/>
    <property type="evidence" value="ECO:0007669"/>
    <property type="project" value="TreeGrafter"/>
</dbReference>
<dbReference type="InterPro" id="IPR012337">
    <property type="entry name" value="RNaseH-like_sf"/>
</dbReference>
<name>A0A263DA21_9PSEU</name>
<comment type="catalytic activity">
    <reaction evidence="1 14 15 16">
        <text>Endonucleolytic cleavage to 5'-phosphomonoester.</text>
        <dbReference type="EC" id="3.1.26.4"/>
    </reaction>
</comment>
<evidence type="ECO:0000256" key="9">
    <source>
        <dbReference type="ARBA" id="ARBA00022722"/>
    </source>
</evidence>
<keyword evidence="8 14" id="KW-0963">Cytoplasm</keyword>
<evidence type="ECO:0000313" key="20">
    <source>
        <dbReference type="Proteomes" id="UP000242444"/>
    </source>
</evidence>
<comment type="cofactor">
    <cofactor evidence="2">
        <name>Mg(2+)</name>
        <dbReference type="ChEBI" id="CHEBI:18420"/>
    </cofactor>
</comment>
<evidence type="ECO:0000256" key="12">
    <source>
        <dbReference type="ARBA" id="ARBA00022801"/>
    </source>
</evidence>
<keyword evidence="9 14" id="KW-0540">Nuclease</keyword>
<dbReference type="SUPFAM" id="SSF53098">
    <property type="entry name" value="Ribonuclease H-like"/>
    <property type="match status" value="1"/>
</dbReference>
<accession>A0A263DA21</accession>
<evidence type="ECO:0000256" key="14">
    <source>
        <dbReference type="HAMAP-Rule" id="MF_00052"/>
    </source>
</evidence>